<name>A0AAD7TDZ6_9TELE</name>
<comment type="caution">
    <text evidence="2">The sequence shown here is derived from an EMBL/GenBank/DDBJ whole genome shotgun (WGS) entry which is preliminary data.</text>
</comment>
<feature type="transmembrane region" description="Helical" evidence="1">
    <location>
        <begin position="55"/>
        <end position="74"/>
    </location>
</feature>
<gene>
    <name evidence="2" type="ORF">AAFF_G00006610</name>
</gene>
<feature type="transmembrane region" description="Helical" evidence="1">
    <location>
        <begin position="28"/>
        <end position="46"/>
    </location>
</feature>
<dbReference type="PANTHER" id="PTHR33802:SF3">
    <property type="match status" value="1"/>
</dbReference>
<evidence type="ECO:0000313" key="2">
    <source>
        <dbReference type="EMBL" id="KAJ8419162.1"/>
    </source>
</evidence>
<reference evidence="2" key="1">
    <citation type="journal article" date="2023" name="Science">
        <title>Genome structures resolve the early diversification of teleost fishes.</title>
        <authorList>
            <person name="Parey E."/>
            <person name="Louis A."/>
            <person name="Montfort J."/>
            <person name="Bouchez O."/>
            <person name="Roques C."/>
            <person name="Iampietro C."/>
            <person name="Lluch J."/>
            <person name="Castinel A."/>
            <person name="Donnadieu C."/>
            <person name="Desvignes T."/>
            <person name="Floi Bucao C."/>
            <person name="Jouanno E."/>
            <person name="Wen M."/>
            <person name="Mejri S."/>
            <person name="Dirks R."/>
            <person name="Jansen H."/>
            <person name="Henkel C."/>
            <person name="Chen W.J."/>
            <person name="Zahm M."/>
            <person name="Cabau C."/>
            <person name="Klopp C."/>
            <person name="Thompson A.W."/>
            <person name="Robinson-Rechavi M."/>
            <person name="Braasch I."/>
            <person name="Lecointre G."/>
            <person name="Bobe J."/>
            <person name="Postlethwait J.H."/>
            <person name="Berthelot C."/>
            <person name="Roest Crollius H."/>
            <person name="Guiguen Y."/>
        </authorList>
    </citation>
    <scope>NUCLEOTIDE SEQUENCE</scope>
    <source>
        <strain evidence="2">NC1722</strain>
    </source>
</reference>
<protein>
    <submittedName>
        <fullName evidence="2">Uncharacterized protein</fullName>
    </submittedName>
</protein>
<dbReference type="Proteomes" id="UP001221898">
    <property type="component" value="Unassembled WGS sequence"/>
</dbReference>
<keyword evidence="3" id="KW-1185">Reference proteome</keyword>
<keyword evidence="1" id="KW-0472">Membrane</keyword>
<evidence type="ECO:0000256" key="1">
    <source>
        <dbReference type="SAM" id="Phobius"/>
    </source>
</evidence>
<dbReference type="EMBL" id="JAINUG010000001">
    <property type="protein sequence ID" value="KAJ8419162.1"/>
    <property type="molecule type" value="Genomic_DNA"/>
</dbReference>
<proteinExistence type="predicted"/>
<keyword evidence="1" id="KW-1133">Transmembrane helix</keyword>
<organism evidence="2 3">
    <name type="scientific">Aldrovandia affinis</name>
    <dbReference type="NCBI Taxonomy" id="143900"/>
    <lineage>
        <taxon>Eukaryota</taxon>
        <taxon>Metazoa</taxon>
        <taxon>Chordata</taxon>
        <taxon>Craniata</taxon>
        <taxon>Vertebrata</taxon>
        <taxon>Euteleostomi</taxon>
        <taxon>Actinopterygii</taxon>
        <taxon>Neopterygii</taxon>
        <taxon>Teleostei</taxon>
        <taxon>Notacanthiformes</taxon>
        <taxon>Halosauridae</taxon>
        <taxon>Aldrovandia</taxon>
    </lineage>
</organism>
<dbReference type="AlphaFoldDB" id="A0AAD7TDZ6"/>
<keyword evidence="1" id="KW-0812">Transmembrane</keyword>
<evidence type="ECO:0000313" key="3">
    <source>
        <dbReference type="Proteomes" id="UP001221898"/>
    </source>
</evidence>
<dbReference type="PANTHER" id="PTHR33802">
    <property type="entry name" value="SI:CH211-161H7.5-RELATED"/>
    <property type="match status" value="1"/>
</dbReference>
<sequence>MFASWTFIEALLNFGVVLKYRAGLQDPIVTTMVLTVLFAGLLLWFIFESFIFQKYILYTFTVNPVVILGLGAMFTSSYRFDDMAPNTIYCGFLMIVTTVLNSIRLIAVCFYKESKPVFFSQHSFPPKDTCGIVCTFKSQEGMSSKSGVVNNHFSES</sequence>
<accession>A0AAD7TDZ6</accession>
<feature type="transmembrane region" description="Helical" evidence="1">
    <location>
        <begin position="86"/>
        <end position="111"/>
    </location>
</feature>